<dbReference type="PANTHER" id="PTHR20923">
    <property type="entry name" value="BAT4 PROTEIN-RELATED"/>
    <property type="match status" value="1"/>
</dbReference>
<dbReference type="InterPro" id="IPR039146">
    <property type="entry name" value="GPANK1"/>
</dbReference>
<evidence type="ECO:0000313" key="4">
    <source>
        <dbReference type="Proteomes" id="UP000822688"/>
    </source>
</evidence>
<evidence type="ECO:0000259" key="2">
    <source>
        <dbReference type="PROSITE" id="PS50174"/>
    </source>
</evidence>
<proteinExistence type="predicted"/>
<dbReference type="InterPro" id="IPR000467">
    <property type="entry name" value="G_patch_dom"/>
</dbReference>
<evidence type="ECO:0000256" key="1">
    <source>
        <dbReference type="SAM" id="MobiDB-lite"/>
    </source>
</evidence>
<organism evidence="3 4">
    <name type="scientific">Ceratodon purpureus</name>
    <name type="common">Fire moss</name>
    <name type="synonym">Dicranum purpureum</name>
    <dbReference type="NCBI Taxonomy" id="3225"/>
    <lineage>
        <taxon>Eukaryota</taxon>
        <taxon>Viridiplantae</taxon>
        <taxon>Streptophyta</taxon>
        <taxon>Embryophyta</taxon>
        <taxon>Bryophyta</taxon>
        <taxon>Bryophytina</taxon>
        <taxon>Bryopsida</taxon>
        <taxon>Dicranidae</taxon>
        <taxon>Pseudoditrichales</taxon>
        <taxon>Ditrichaceae</taxon>
        <taxon>Ceratodon</taxon>
    </lineage>
</organism>
<feature type="domain" description="G-patch" evidence="2">
    <location>
        <begin position="106"/>
        <end position="152"/>
    </location>
</feature>
<name>A0A8T0H5Y5_CERPU</name>
<dbReference type="Pfam" id="PF01585">
    <property type="entry name" value="G-patch"/>
    <property type="match status" value="1"/>
</dbReference>
<sequence>MAVSLRGNSSAVDRISFVRGGEQVSVSRKRKGDVNTADGVAGFTAEESSSFYGNLVGLPENVRLRGSFGGDSNWGLSGASGREEAGGDGGGRWEPSGSGTSANLSESNIGFQLLKKSGWKEGTGLGATEQGRLDPVKTHFQPDRRGIGADVKKKKVILSSEERRSQKKTLKETEGGEKKKVLTKKARKALAKAEREREQAVAAAFYREFWPENV</sequence>
<dbReference type="PANTHER" id="PTHR20923:SF1">
    <property type="entry name" value="G PATCH DOMAIN AND ANKYRIN REPEAT-CONTAINING PROTEIN 1"/>
    <property type="match status" value="1"/>
</dbReference>
<feature type="compositionally biased region" description="Basic and acidic residues" evidence="1">
    <location>
        <begin position="160"/>
        <end position="178"/>
    </location>
</feature>
<accession>A0A8T0H5Y5</accession>
<gene>
    <name evidence="3" type="ORF">KC19_7G084500</name>
</gene>
<dbReference type="SMART" id="SM00443">
    <property type="entry name" value="G_patch"/>
    <property type="match status" value="1"/>
</dbReference>
<dbReference type="GO" id="GO:0003676">
    <property type="term" value="F:nucleic acid binding"/>
    <property type="evidence" value="ECO:0007669"/>
    <property type="project" value="InterPro"/>
</dbReference>
<reference evidence="3" key="1">
    <citation type="submission" date="2020-06" db="EMBL/GenBank/DDBJ databases">
        <title>WGS assembly of Ceratodon purpureus strain R40.</title>
        <authorList>
            <person name="Carey S.B."/>
            <person name="Jenkins J."/>
            <person name="Shu S."/>
            <person name="Lovell J.T."/>
            <person name="Sreedasyam A."/>
            <person name="Maumus F."/>
            <person name="Tiley G.P."/>
            <person name="Fernandez-Pozo N."/>
            <person name="Barry K."/>
            <person name="Chen C."/>
            <person name="Wang M."/>
            <person name="Lipzen A."/>
            <person name="Daum C."/>
            <person name="Saski C.A."/>
            <person name="Payton A.C."/>
            <person name="Mcbreen J.C."/>
            <person name="Conrad R.E."/>
            <person name="Kollar L.M."/>
            <person name="Olsson S."/>
            <person name="Huttunen S."/>
            <person name="Landis J.B."/>
            <person name="Wickett N.J."/>
            <person name="Johnson M.G."/>
            <person name="Rensing S.A."/>
            <person name="Grimwood J."/>
            <person name="Schmutz J."/>
            <person name="Mcdaniel S.F."/>
        </authorList>
    </citation>
    <scope>NUCLEOTIDE SEQUENCE</scope>
    <source>
        <strain evidence="3">R40</strain>
    </source>
</reference>
<evidence type="ECO:0000313" key="3">
    <source>
        <dbReference type="EMBL" id="KAG0566743.1"/>
    </source>
</evidence>
<dbReference type="Proteomes" id="UP000822688">
    <property type="component" value="Chromosome 7"/>
</dbReference>
<keyword evidence="4" id="KW-1185">Reference proteome</keyword>
<feature type="region of interest" description="Disordered" evidence="1">
    <location>
        <begin position="159"/>
        <end position="178"/>
    </location>
</feature>
<dbReference type="PROSITE" id="PS50174">
    <property type="entry name" value="G_PATCH"/>
    <property type="match status" value="1"/>
</dbReference>
<dbReference type="AlphaFoldDB" id="A0A8T0H5Y5"/>
<dbReference type="EMBL" id="CM026428">
    <property type="protein sequence ID" value="KAG0566743.1"/>
    <property type="molecule type" value="Genomic_DNA"/>
</dbReference>
<protein>
    <recommendedName>
        <fullName evidence="2">G-patch domain-containing protein</fullName>
    </recommendedName>
</protein>
<comment type="caution">
    <text evidence="3">The sequence shown here is derived from an EMBL/GenBank/DDBJ whole genome shotgun (WGS) entry which is preliminary data.</text>
</comment>
<feature type="region of interest" description="Disordered" evidence="1">
    <location>
        <begin position="73"/>
        <end position="104"/>
    </location>
</feature>